<evidence type="ECO:0000313" key="1">
    <source>
        <dbReference type="EMBL" id="NIK15744.1"/>
    </source>
</evidence>
<dbReference type="Proteomes" id="UP000532769">
    <property type="component" value="Unassembled WGS sequence"/>
</dbReference>
<dbReference type="AlphaFoldDB" id="A0A846MJF8"/>
<name>A0A846MJF8_9BACL</name>
<keyword evidence="2" id="KW-1185">Reference proteome</keyword>
<sequence>MNTVTENKYLVLADIKATVSIEVKAKNQQEAEMIVQRQLNDLSVANVEMKLEHLNGEVLKPSIEDFEIEINSIEEE</sequence>
<comment type="caution">
    <text evidence="1">The sequence shown here is derived from an EMBL/GenBank/DDBJ whole genome shotgun (WGS) entry which is preliminary data.</text>
</comment>
<organism evidence="1 2">
    <name type="scientific">Saccharococcus thermophilus</name>
    <dbReference type="NCBI Taxonomy" id="29396"/>
    <lineage>
        <taxon>Bacteria</taxon>
        <taxon>Bacillati</taxon>
        <taxon>Bacillota</taxon>
        <taxon>Bacilli</taxon>
        <taxon>Bacillales</taxon>
        <taxon>Anoxybacillaceae</taxon>
        <taxon>Saccharococcus</taxon>
    </lineage>
</organism>
<dbReference type="EMBL" id="JAASRS010000001">
    <property type="protein sequence ID" value="NIK15744.1"/>
    <property type="molecule type" value="Genomic_DNA"/>
</dbReference>
<reference evidence="1 2" key="1">
    <citation type="submission" date="2020-03" db="EMBL/GenBank/DDBJ databases">
        <title>Genomic Encyclopedia of Archaeal and Bacterial Type Strains, Phase II (KMG-II): from individual species to whole genera.</title>
        <authorList>
            <person name="Goeker M."/>
        </authorList>
    </citation>
    <scope>NUCLEOTIDE SEQUENCE [LARGE SCALE GENOMIC DNA]</scope>
    <source>
        <strain evidence="1 2">DSM 4749</strain>
    </source>
</reference>
<protein>
    <submittedName>
        <fullName evidence="1">Uncharacterized protein</fullName>
    </submittedName>
</protein>
<gene>
    <name evidence="1" type="ORF">BDD39_002254</name>
</gene>
<proteinExistence type="predicted"/>
<accession>A0A846MJF8</accession>
<evidence type="ECO:0000313" key="2">
    <source>
        <dbReference type="Proteomes" id="UP000532769"/>
    </source>
</evidence>
<dbReference type="RefSeq" id="WP_166910774.1">
    <property type="nucleotide sequence ID" value="NZ_JAASRS010000001.1"/>
</dbReference>